<comment type="cofactor">
    <cofactor evidence="1">
        <name>Mg(2+)</name>
        <dbReference type="ChEBI" id="CHEBI:18420"/>
    </cofactor>
</comment>
<keyword evidence="3" id="KW-0819">tRNA processing</keyword>
<comment type="caution">
    <text evidence="11">The sequence shown here is derived from an EMBL/GenBank/DDBJ whole genome shotgun (WGS) entry which is preliminary data.</text>
</comment>
<dbReference type="InterPro" id="IPR032828">
    <property type="entry name" value="PolyA_RNA-bd"/>
</dbReference>
<dbReference type="GO" id="GO:0008033">
    <property type="term" value="P:tRNA processing"/>
    <property type="evidence" value="ECO:0007669"/>
    <property type="project" value="UniProtKB-KW"/>
</dbReference>
<dbReference type="InterPro" id="IPR050264">
    <property type="entry name" value="Bact_CCA-adding_enz_type3_sf"/>
</dbReference>
<evidence type="ECO:0000313" key="11">
    <source>
        <dbReference type="EMBL" id="MBL4929120.1"/>
    </source>
</evidence>
<protein>
    <submittedName>
        <fullName evidence="11">CCA tRNA nucleotidyltransferase</fullName>
    </submittedName>
</protein>
<keyword evidence="8" id="KW-0694">RNA-binding</keyword>
<keyword evidence="4" id="KW-0548">Nucleotidyltransferase</keyword>
<keyword evidence="7" id="KW-0460">Magnesium</keyword>
<evidence type="ECO:0000259" key="9">
    <source>
        <dbReference type="Pfam" id="PF01743"/>
    </source>
</evidence>
<sequence length="383" mass="40680">MKVSGDWLDNPASQGLCAALSDAGYKALFVGGCVRNALLGVPVGDTDLATDALPETVSKLAISAGFKVIPTGIDHGTVTVIAGGTPHEVTTFRRDVETDGRRAVVAFSGDVAEDAARRDFTMNALYATADGTVIDPLGNLPDLLARRIRFVGDPDQRIREDYLRILRFFRFHAHYGDPMQGIDSDGLAACAELAEGLDNLSAERIGAEVKKLLSAPDPAPSVAAMAQAGILHHILPGADARALAPLVHLESGLAPRWQRRLAVLGGDHDHLRLSRAETGTVRHIRDEIGSTTTPAALGYLYGPDIAADTVLARAAVLEWPLPPDWQADVLRGVQTAFPIRAADLAPLAGPALGQRLKTLKSNWLRADLHPDRATLLAILPDGG</sequence>
<dbReference type="Pfam" id="PF12627">
    <property type="entry name" value="PolyA_pol_RNAbd"/>
    <property type="match status" value="1"/>
</dbReference>
<dbReference type="SUPFAM" id="SSF81301">
    <property type="entry name" value="Nucleotidyltransferase"/>
    <property type="match status" value="1"/>
</dbReference>
<keyword evidence="12" id="KW-1185">Reference proteome</keyword>
<evidence type="ECO:0000256" key="7">
    <source>
        <dbReference type="ARBA" id="ARBA00022842"/>
    </source>
</evidence>
<dbReference type="Gene3D" id="1.10.3090.10">
    <property type="entry name" value="cca-adding enzyme, domain 2"/>
    <property type="match status" value="1"/>
</dbReference>
<keyword evidence="2 8" id="KW-0808">Transferase</keyword>
<dbReference type="GO" id="GO:0016779">
    <property type="term" value="F:nucleotidyltransferase activity"/>
    <property type="evidence" value="ECO:0007669"/>
    <property type="project" value="UniProtKB-KW"/>
</dbReference>
<dbReference type="EMBL" id="JAESVP010000006">
    <property type="protein sequence ID" value="MBL4929120.1"/>
    <property type="molecule type" value="Genomic_DNA"/>
</dbReference>
<name>A0A8J7SU11_9RHOB</name>
<dbReference type="GO" id="GO:0046872">
    <property type="term" value="F:metal ion binding"/>
    <property type="evidence" value="ECO:0007669"/>
    <property type="project" value="UniProtKB-KW"/>
</dbReference>
<dbReference type="PANTHER" id="PTHR46173:SF1">
    <property type="entry name" value="CCA TRNA NUCLEOTIDYLTRANSFERASE 1, MITOCHONDRIAL"/>
    <property type="match status" value="1"/>
</dbReference>
<evidence type="ECO:0000313" key="12">
    <source>
        <dbReference type="Proteomes" id="UP000619033"/>
    </source>
</evidence>
<proteinExistence type="inferred from homology"/>
<dbReference type="Pfam" id="PF01743">
    <property type="entry name" value="PolyA_pol"/>
    <property type="match status" value="1"/>
</dbReference>
<comment type="similarity">
    <text evidence="8">Belongs to the tRNA nucleotidyltransferase/poly(A) polymerase family.</text>
</comment>
<dbReference type="PANTHER" id="PTHR46173">
    <property type="entry name" value="CCA TRNA NUCLEOTIDYLTRANSFERASE 1, MITOCHONDRIAL"/>
    <property type="match status" value="1"/>
</dbReference>
<feature type="domain" description="tRNA nucleotidyltransferase/poly(A) polymerase RNA and SrmB- binding" evidence="10">
    <location>
        <begin position="182"/>
        <end position="239"/>
    </location>
</feature>
<feature type="domain" description="Poly A polymerase head" evidence="9">
    <location>
        <begin position="29"/>
        <end position="149"/>
    </location>
</feature>
<dbReference type="RefSeq" id="WP_202661655.1">
    <property type="nucleotide sequence ID" value="NZ_JAESVP010000006.1"/>
</dbReference>
<evidence type="ECO:0000256" key="8">
    <source>
        <dbReference type="RuleBase" id="RU003953"/>
    </source>
</evidence>
<evidence type="ECO:0000256" key="3">
    <source>
        <dbReference type="ARBA" id="ARBA00022694"/>
    </source>
</evidence>
<dbReference type="CDD" id="cd05398">
    <property type="entry name" value="NT_ClassII-CCAase"/>
    <property type="match status" value="1"/>
</dbReference>
<dbReference type="InterPro" id="IPR002646">
    <property type="entry name" value="PolA_pol_head_dom"/>
</dbReference>
<gene>
    <name evidence="11" type="ORF">JI744_13480</name>
</gene>
<evidence type="ECO:0000259" key="10">
    <source>
        <dbReference type="Pfam" id="PF12627"/>
    </source>
</evidence>
<dbReference type="Gene3D" id="3.30.460.10">
    <property type="entry name" value="Beta Polymerase, domain 2"/>
    <property type="match status" value="1"/>
</dbReference>
<evidence type="ECO:0000256" key="6">
    <source>
        <dbReference type="ARBA" id="ARBA00022741"/>
    </source>
</evidence>
<dbReference type="Proteomes" id="UP000619033">
    <property type="component" value="Unassembled WGS sequence"/>
</dbReference>
<evidence type="ECO:0000256" key="2">
    <source>
        <dbReference type="ARBA" id="ARBA00022679"/>
    </source>
</evidence>
<evidence type="ECO:0000256" key="1">
    <source>
        <dbReference type="ARBA" id="ARBA00001946"/>
    </source>
</evidence>
<dbReference type="InterPro" id="IPR043519">
    <property type="entry name" value="NT_sf"/>
</dbReference>
<dbReference type="GO" id="GO:0000166">
    <property type="term" value="F:nucleotide binding"/>
    <property type="evidence" value="ECO:0007669"/>
    <property type="project" value="UniProtKB-KW"/>
</dbReference>
<keyword evidence="5" id="KW-0479">Metal-binding</keyword>
<organism evidence="11 12">
    <name type="scientific">Fuscibacter oryzae</name>
    <dbReference type="NCBI Taxonomy" id="2803939"/>
    <lineage>
        <taxon>Bacteria</taxon>
        <taxon>Pseudomonadati</taxon>
        <taxon>Pseudomonadota</taxon>
        <taxon>Alphaproteobacteria</taxon>
        <taxon>Rhodobacterales</taxon>
        <taxon>Paracoccaceae</taxon>
        <taxon>Fuscibacter</taxon>
    </lineage>
</organism>
<dbReference type="GO" id="GO:0000049">
    <property type="term" value="F:tRNA binding"/>
    <property type="evidence" value="ECO:0007669"/>
    <property type="project" value="TreeGrafter"/>
</dbReference>
<keyword evidence="6" id="KW-0547">Nucleotide-binding</keyword>
<dbReference type="SUPFAM" id="SSF81891">
    <property type="entry name" value="Poly A polymerase C-terminal region-like"/>
    <property type="match status" value="1"/>
</dbReference>
<accession>A0A8J7SU11</accession>
<dbReference type="AlphaFoldDB" id="A0A8J7SU11"/>
<evidence type="ECO:0000256" key="4">
    <source>
        <dbReference type="ARBA" id="ARBA00022695"/>
    </source>
</evidence>
<reference evidence="11" key="1">
    <citation type="submission" date="2021-01" db="EMBL/GenBank/DDBJ databases">
        <title>Genome seq and assembly of Tabrizicola sp. KVB23.</title>
        <authorList>
            <person name="Chhetri G."/>
        </authorList>
    </citation>
    <scope>NUCLEOTIDE SEQUENCE</scope>
    <source>
        <strain evidence="11">KVB23</strain>
    </source>
</reference>
<evidence type="ECO:0000256" key="5">
    <source>
        <dbReference type="ARBA" id="ARBA00022723"/>
    </source>
</evidence>